<feature type="compositionally biased region" description="Basic and acidic residues" evidence="5">
    <location>
        <begin position="49"/>
        <end position="59"/>
    </location>
</feature>
<evidence type="ECO:0000256" key="2">
    <source>
        <dbReference type="ARBA" id="ARBA00011984"/>
    </source>
</evidence>
<evidence type="ECO:0000313" key="6">
    <source>
        <dbReference type="Proteomes" id="UP000515163"/>
    </source>
</evidence>
<dbReference type="PROSITE" id="PS51419">
    <property type="entry name" value="RAB"/>
    <property type="match status" value="1"/>
</dbReference>
<protein>
    <recommendedName>
        <fullName evidence="2">small monomeric GTPase</fullName>
        <ecNumber evidence="2">3.6.5.2</ecNumber>
    </recommendedName>
</protein>
<proteinExistence type="inferred from homology"/>
<dbReference type="InterPro" id="IPR051065">
    <property type="entry name" value="Ras-related_GTPase"/>
</dbReference>
<dbReference type="InterPro" id="IPR001806">
    <property type="entry name" value="Small_GTPase"/>
</dbReference>
<dbReference type="Proteomes" id="UP000515163">
    <property type="component" value="Unplaced"/>
</dbReference>
<reference evidence="7 8" key="1">
    <citation type="submission" date="2025-04" db="UniProtKB">
        <authorList>
            <consortium name="RefSeq"/>
        </authorList>
    </citation>
    <scope>IDENTIFICATION</scope>
    <source>
        <tissue evidence="7 8">Tentacle</tissue>
    </source>
</reference>
<dbReference type="RefSeq" id="XP_031571817.1">
    <property type="nucleotide sequence ID" value="XM_031715957.1"/>
</dbReference>
<dbReference type="KEGG" id="aten:116305951"/>
<keyword evidence="6" id="KW-1185">Reference proteome</keyword>
<dbReference type="PROSITE" id="PS51421">
    <property type="entry name" value="RAS"/>
    <property type="match status" value="1"/>
</dbReference>
<evidence type="ECO:0000313" key="8">
    <source>
        <dbReference type="RefSeq" id="XP_031571818.1"/>
    </source>
</evidence>
<name>A0A6P8J113_ACTTE</name>
<dbReference type="NCBIfam" id="TIGR00231">
    <property type="entry name" value="small_GTP"/>
    <property type="match status" value="1"/>
</dbReference>
<dbReference type="GO" id="GO:0003925">
    <property type="term" value="F:G protein activity"/>
    <property type="evidence" value="ECO:0007669"/>
    <property type="project" value="UniProtKB-EC"/>
</dbReference>
<dbReference type="GO" id="GO:0005525">
    <property type="term" value="F:GTP binding"/>
    <property type="evidence" value="ECO:0007669"/>
    <property type="project" value="InterPro"/>
</dbReference>
<keyword evidence="3" id="KW-0378">Hydrolase</keyword>
<feature type="compositionally biased region" description="Polar residues" evidence="5">
    <location>
        <begin position="19"/>
        <end position="34"/>
    </location>
</feature>
<evidence type="ECO:0000256" key="3">
    <source>
        <dbReference type="ARBA" id="ARBA00022801"/>
    </source>
</evidence>
<dbReference type="EC" id="3.6.5.2" evidence="2"/>
<dbReference type="SUPFAM" id="SSF52540">
    <property type="entry name" value="P-loop containing nucleoside triphosphate hydrolases"/>
    <property type="match status" value="1"/>
</dbReference>
<dbReference type="SMART" id="SM00173">
    <property type="entry name" value="RAS"/>
    <property type="match status" value="1"/>
</dbReference>
<dbReference type="PRINTS" id="PR00449">
    <property type="entry name" value="RASTRNSFRMNG"/>
</dbReference>
<dbReference type="RefSeq" id="XP_031571818.1">
    <property type="nucleotide sequence ID" value="XM_031715958.1"/>
</dbReference>
<accession>A0A6P8J113</accession>
<dbReference type="Gene3D" id="3.40.50.300">
    <property type="entry name" value="P-loop containing nucleotide triphosphate hydrolases"/>
    <property type="match status" value="1"/>
</dbReference>
<dbReference type="AlphaFoldDB" id="A0A6P8J113"/>
<sequence>MSRRDPEATNRFFSASVMREQQQQQHISGFPQNTLSLSRRHSSLSTNGTKEKSSHDRTQRSNSVSTVVQPHGSGSIPLRCSFDASKRRPSLAIASKPKDSSSNPLEQYSLVVLGVGGVGKTALVVRYVTGRFLHEYDPTLEMTYEKELHIGENSVSLAILDTAGNGQASYIQEGDGFIVVYSITDYYSFEVARQLIKLIKEVRRTDDICQVPIVLVGNKRDSRRGRSVSKNEAREVASEYGCSHYETSALTNRNVHVVFYNMVFQVRFTKASNRESKKSQASPAGPHNGFLNSVKQLFHPAGRMSSRRASLPS</sequence>
<dbReference type="OrthoDB" id="18798at2759"/>
<dbReference type="SMART" id="SM00174">
    <property type="entry name" value="RHO"/>
    <property type="match status" value="1"/>
</dbReference>
<dbReference type="SMART" id="SM00175">
    <property type="entry name" value="RAB"/>
    <property type="match status" value="1"/>
</dbReference>
<dbReference type="InterPro" id="IPR027417">
    <property type="entry name" value="P-loop_NTPase"/>
</dbReference>
<dbReference type="PANTHER" id="PTHR45704">
    <property type="entry name" value="RAS-LIKE FAMILY MEMBER 11"/>
    <property type="match status" value="1"/>
</dbReference>
<evidence type="ECO:0000256" key="5">
    <source>
        <dbReference type="SAM" id="MobiDB-lite"/>
    </source>
</evidence>
<dbReference type="GeneID" id="116305951"/>
<dbReference type="Pfam" id="PF00071">
    <property type="entry name" value="Ras"/>
    <property type="match status" value="1"/>
</dbReference>
<evidence type="ECO:0000256" key="4">
    <source>
        <dbReference type="ARBA" id="ARBA00048098"/>
    </source>
</evidence>
<evidence type="ECO:0000256" key="1">
    <source>
        <dbReference type="ARBA" id="ARBA00008344"/>
    </source>
</evidence>
<feature type="region of interest" description="Disordered" evidence="5">
    <location>
        <begin position="1"/>
        <end position="81"/>
    </location>
</feature>
<dbReference type="InterPro" id="IPR005225">
    <property type="entry name" value="Small_GTP-bd"/>
</dbReference>
<feature type="region of interest" description="Disordered" evidence="5">
    <location>
        <begin position="274"/>
        <end position="313"/>
    </location>
</feature>
<comment type="catalytic activity">
    <reaction evidence="4">
        <text>GTP + H2O = GDP + phosphate + H(+)</text>
        <dbReference type="Rhea" id="RHEA:19669"/>
        <dbReference type="ChEBI" id="CHEBI:15377"/>
        <dbReference type="ChEBI" id="CHEBI:15378"/>
        <dbReference type="ChEBI" id="CHEBI:37565"/>
        <dbReference type="ChEBI" id="CHEBI:43474"/>
        <dbReference type="ChEBI" id="CHEBI:58189"/>
        <dbReference type="EC" id="3.6.5.2"/>
    </reaction>
</comment>
<gene>
    <name evidence="7 8" type="primary">LOC116305951</name>
</gene>
<comment type="similarity">
    <text evidence="1">Belongs to the small GTPase superfamily. Ras family.</text>
</comment>
<evidence type="ECO:0000313" key="7">
    <source>
        <dbReference type="RefSeq" id="XP_031571817.1"/>
    </source>
</evidence>
<organism evidence="6 8">
    <name type="scientific">Actinia tenebrosa</name>
    <name type="common">Australian red waratah sea anemone</name>
    <dbReference type="NCBI Taxonomy" id="6105"/>
    <lineage>
        <taxon>Eukaryota</taxon>
        <taxon>Metazoa</taxon>
        <taxon>Cnidaria</taxon>
        <taxon>Anthozoa</taxon>
        <taxon>Hexacorallia</taxon>
        <taxon>Actiniaria</taxon>
        <taxon>Actiniidae</taxon>
        <taxon>Actinia</taxon>
    </lineage>
</organism>
<dbReference type="PROSITE" id="PS51420">
    <property type="entry name" value="RHO"/>
    <property type="match status" value="1"/>
</dbReference>